<dbReference type="OrthoDB" id="10406046at2759"/>
<gene>
    <name evidence="2" type="ORF">PVBG_05476</name>
</gene>
<accession>A0A0J9SVD7</accession>
<dbReference type="Proteomes" id="UP000053327">
    <property type="component" value="Unassembled WGS sequence"/>
</dbReference>
<evidence type="ECO:0000313" key="3">
    <source>
        <dbReference type="Proteomes" id="UP000053327"/>
    </source>
</evidence>
<dbReference type="AlphaFoldDB" id="A0A0J9SVD7"/>
<proteinExistence type="predicted"/>
<organism evidence="2 3">
    <name type="scientific">Plasmodium vivax (strain Brazil I)</name>
    <dbReference type="NCBI Taxonomy" id="1033975"/>
    <lineage>
        <taxon>Eukaryota</taxon>
        <taxon>Sar</taxon>
        <taxon>Alveolata</taxon>
        <taxon>Apicomplexa</taxon>
        <taxon>Aconoidasida</taxon>
        <taxon>Haemosporida</taxon>
        <taxon>Plasmodiidae</taxon>
        <taxon>Plasmodium</taxon>
        <taxon>Plasmodium (Plasmodium)</taxon>
    </lineage>
</organism>
<feature type="transmembrane region" description="Helical" evidence="1">
    <location>
        <begin position="247"/>
        <end position="269"/>
    </location>
</feature>
<protein>
    <submittedName>
        <fullName evidence="2">Uncharacterized protein</fullName>
    </submittedName>
</protein>
<sequence>MKYSLLKNFTYKFFENIDRYIKAENNAESTRTPQEISTECDSFSKVLYKSEYPSIAKQICEKFAKRYISLYPSLDMSTSDPNYIKDWAFLNYWLNYELNKSPFYKNIFVNEFYNNMENYIRDILGYVFFINDEIYDINKDELDKIHILFNLYSNYYGIINEGNIVCKTKDICLDFSNKCAEEYKKGIIKCENIDSDFCRNIDQFKRKYVSLKESDKSKDDFNSNELIPLPTYDQALQEYHSELNRKITIVTISILCSIFGIILILFYLYKVQ</sequence>
<name>A0A0J9SVD7_PLAV1</name>
<evidence type="ECO:0000256" key="1">
    <source>
        <dbReference type="SAM" id="Phobius"/>
    </source>
</evidence>
<keyword evidence="1" id="KW-0472">Membrane</keyword>
<keyword evidence="1" id="KW-1133">Transmembrane helix</keyword>
<dbReference type="EMBL" id="KQ234827">
    <property type="protein sequence ID" value="KMZ86077.1"/>
    <property type="molecule type" value="Genomic_DNA"/>
</dbReference>
<evidence type="ECO:0000313" key="2">
    <source>
        <dbReference type="EMBL" id="KMZ86077.1"/>
    </source>
</evidence>
<keyword evidence="1" id="KW-0812">Transmembrane</keyword>
<reference evidence="2 3" key="1">
    <citation type="submission" date="2011-08" db="EMBL/GenBank/DDBJ databases">
        <title>The Genome Sequence of Plasmodium vivax Brazil I.</title>
        <authorList>
            <consortium name="The Broad Institute Genome Sequencing Platform"/>
            <consortium name="The Broad Institute Genome Sequencing Center for Infectious Disease"/>
            <person name="Neafsey D."/>
            <person name="Carlton J."/>
            <person name="Barnwell J."/>
            <person name="Collins W."/>
            <person name="Escalante A."/>
            <person name="Mullikin J."/>
            <person name="Saul A."/>
            <person name="Guigo R."/>
            <person name="Camara F."/>
            <person name="Young S.K."/>
            <person name="Zeng Q."/>
            <person name="Gargeya S."/>
            <person name="Fitzgerald M."/>
            <person name="Haas B."/>
            <person name="Abouelleil A."/>
            <person name="Alvarado L."/>
            <person name="Arachchi H.M."/>
            <person name="Berlin A."/>
            <person name="Brown A."/>
            <person name="Chapman S.B."/>
            <person name="Chen Z."/>
            <person name="Dunbar C."/>
            <person name="Freedman E."/>
            <person name="Gearin G."/>
            <person name="Gellesch M."/>
            <person name="Goldberg J."/>
            <person name="Griggs A."/>
            <person name="Gujja S."/>
            <person name="Heiman D."/>
            <person name="Howarth C."/>
            <person name="Larson L."/>
            <person name="Lui A."/>
            <person name="MacDonald P.J.P."/>
            <person name="Montmayeur A."/>
            <person name="Murphy C."/>
            <person name="Neiman D."/>
            <person name="Pearson M."/>
            <person name="Priest M."/>
            <person name="Roberts A."/>
            <person name="Saif S."/>
            <person name="Shea T."/>
            <person name="Shenoy N."/>
            <person name="Sisk P."/>
            <person name="Stolte C."/>
            <person name="Sykes S."/>
            <person name="Wortman J."/>
            <person name="Nusbaum C."/>
            <person name="Birren B."/>
        </authorList>
    </citation>
    <scope>NUCLEOTIDE SEQUENCE [LARGE SCALE GENOMIC DNA]</scope>
    <source>
        <strain evidence="2 3">Brazil I</strain>
    </source>
</reference>